<gene>
    <name evidence="2" type="ORF">IBL28_09445</name>
</gene>
<dbReference type="EMBL" id="JACVDC010000022">
    <property type="protein sequence ID" value="MBC9796191.1"/>
    <property type="molecule type" value="Genomic_DNA"/>
</dbReference>
<organism evidence="2 3">
    <name type="scientific">Sinomicrobium weinanense</name>
    <dbReference type="NCBI Taxonomy" id="2842200"/>
    <lineage>
        <taxon>Bacteria</taxon>
        <taxon>Pseudomonadati</taxon>
        <taxon>Bacteroidota</taxon>
        <taxon>Flavobacteriia</taxon>
        <taxon>Flavobacteriales</taxon>
        <taxon>Flavobacteriaceae</taxon>
        <taxon>Sinomicrobium</taxon>
    </lineage>
</organism>
<comment type="caution">
    <text evidence="2">The sequence shown here is derived from an EMBL/GenBank/DDBJ whole genome shotgun (WGS) entry which is preliminary data.</text>
</comment>
<evidence type="ECO:0000313" key="3">
    <source>
        <dbReference type="Proteomes" id="UP000653730"/>
    </source>
</evidence>
<dbReference type="RefSeq" id="WP_187965339.1">
    <property type="nucleotide sequence ID" value="NZ_JACVDC010000022.1"/>
</dbReference>
<dbReference type="Pfam" id="PF10988">
    <property type="entry name" value="DUF2807"/>
    <property type="match status" value="1"/>
</dbReference>
<name>A0A926JS32_9FLAO</name>
<dbReference type="AlphaFoldDB" id="A0A926JS32"/>
<evidence type="ECO:0000313" key="2">
    <source>
        <dbReference type="EMBL" id="MBC9796191.1"/>
    </source>
</evidence>
<dbReference type="PROSITE" id="PS51257">
    <property type="entry name" value="PROKAR_LIPOPROTEIN"/>
    <property type="match status" value="1"/>
</dbReference>
<protein>
    <submittedName>
        <fullName evidence="2">DUF2807 domain-containing protein</fullName>
    </submittedName>
</protein>
<accession>A0A926JS32</accession>
<dbReference type="Proteomes" id="UP000653730">
    <property type="component" value="Unassembled WGS sequence"/>
</dbReference>
<dbReference type="InterPro" id="IPR021255">
    <property type="entry name" value="DUF2807"/>
</dbReference>
<dbReference type="Gene3D" id="2.160.20.120">
    <property type="match status" value="1"/>
</dbReference>
<feature type="domain" description="Putative auto-transporter adhesin head GIN" evidence="1">
    <location>
        <begin position="41"/>
        <end position="231"/>
    </location>
</feature>
<reference evidence="2 3" key="1">
    <citation type="submission" date="2020-09" db="EMBL/GenBank/DDBJ databases">
        <title>Sinomicrobium weinanense sp. nov., a halophilic bacteria isolated from saline-alkali soil.</title>
        <authorList>
            <person name="Wu P."/>
            <person name="Ren H."/>
            <person name="Mei Y."/>
            <person name="Liang Y."/>
            <person name="Chen Z."/>
        </authorList>
    </citation>
    <scope>NUCLEOTIDE SEQUENCE [LARGE SCALE GENOMIC DNA]</scope>
    <source>
        <strain evidence="2 3">FJxs</strain>
    </source>
</reference>
<keyword evidence="3" id="KW-1185">Reference proteome</keyword>
<evidence type="ECO:0000259" key="1">
    <source>
        <dbReference type="Pfam" id="PF10988"/>
    </source>
</evidence>
<proteinExistence type="predicted"/>
<sequence length="248" mass="27837">MKTNIYIILVIFLFACDSENAGDCLKTAGSTVQKKVETEVFSRILVNEGVAMVLKEAEEYSVVIESGKNLLNDIRAEVLEGQLTLSNDATCNFFRDYDGTTIYVTAPNITEIRSSTQLDIRSEGVLTYPDIRIVSENYGSDYQNVGNFYLNIENNSFRLVFNNLSNCYLEGSTKKMNLFLAAGNSRIEAAGFQADEVEIYHRSSNDIIVNPIQAIRGDIYSTGNVISVNRPPMVEVMEHYKGELRFEE</sequence>